<dbReference type="RefSeq" id="XP_018325754.1">
    <property type="nucleotide sequence ID" value="XM_018470252.1"/>
</dbReference>
<dbReference type="GO" id="GO:0006397">
    <property type="term" value="P:mRNA processing"/>
    <property type="evidence" value="ECO:0007669"/>
    <property type="project" value="UniProtKB-KW"/>
</dbReference>
<dbReference type="GO" id="GO:0003723">
    <property type="term" value="F:RNA binding"/>
    <property type="evidence" value="ECO:0007669"/>
    <property type="project" value="UniProtKB-UniRule"/>
</dbReference>
<keyword evidence="5 8" id="KW-0694">RNA-binding</keyword>
<dbReference type="InterPro" id="IPR034264">
    <property type="entry name" value="RBM48_RRM"/>
</dbReference>
<dbReference type="CDD" id="cd12442">
    <property type="entry name" value="RRM_RBM48"/>
    <property type="match status" value="1"/>
</dbReference>
<reference evidence="11" key="1">
    <citation type="submission" date="2025-08" db="UniProtKB">
        <authorList>
            <consortium name="RefSeq"/>
        </authorList>
    </citation>
    <scope>IDENTIFICATION</scope>
    <source>
        <tissue evidence="11">Entire body</tissue>
    </source>
</reference>
<dbReference type="SUPFAM" id="SSF54928">
    <property type="entry name" value="RNA-binding domain, RBD"/>
    <property type="match status" value="1"/>
</dbReference>
<protein>
    <recommendedName>
        <fullName evidence="2">RNA-binding protein 48</fullName>
    </recommendedName>
</protein>
<dbReference type="GO" id="GO:0008380">
    <property type="term" value="P:RNA splicing"/>
    <property type="evidence" value="ECO:0007669"/>
    <property type="project" value="UniProtKB-KW"/>
</dbReference>
<evidence type="ECO:0000256" key="8">
    <source>
        <dbReference type="PROSITE-ProRule" id="PRU00176"/>
    </source>
</evidence>
<dbReference type="PANTHER" id="PTHR20957">
    <property type="entry name" value="RNA-BINDING PROTEIN 48"/>
    <property type="match status" value="1"/>
</dbReference>
<dbReference type="Proteomes" id="UP000192223">
    <property type="component" value="Unplaced"/>
</dbReference>
<keyword evidence="3" id="KW-0507">mRNA processing</keyword>
<keyword evidence="4" id="KW-0747">Spliceosome</keyword>
<dbReference type="PANTHER" id="PTHR20957:SF0">
    <property type="entry name" value="RNA-BINDING PROTEIN 48"/>
    <property type="match status" value="1"/>
</dbReference>
<keyword evidence="10" id="KW-1185">Reference proteome</keyword>
<dbReference type="GO" id="GO:0005681">
    <property type="term" value="C:spliceosomal complex"/>
    <property type="evidence" value="ECO:0007669"/>
    <property type="project" value="UniProtKB-KW"/>
</dbReference>
<comment type="function">
    <text evidence="7">As a component of the minor spliceosome, involved in the splicing of U12-type introns in pre-mRNAs.</text>
</comment>
<dbReference type="GeneID" id="108737421"/>
<dbReference type="Pfam" id="PF00076">
    <property type="entry name" value="RRM_1"/>
    <property type="match status" value="1"/>
</dbReference>
<comment type="similarity">
    <text evidence="1">Belongs to the RBM48 family.</text>
</comment>
<evidence type="ECO:0000256" key="4">
    <source>
        <dbReference type="ARBA" id="ARBA00022728"/>
    </source>
</evidence>
<evidence type="ECO:0000256" key="2">
    <source>
        <dbReference type="ARBA" id="ARBA00015189"/>
    </source>
</evidence>
<dbReference type="InterPro" id="IPR000504">
    <property type="entry name" value="RRM_dom"/>
</dbReference>
<dbReference type="FunCoup" id="A0A1W4WPA1">
    <property type="interactions" value="16"/>
</dbReference>
<dbReference type="AlphaFoldDB" id="A0A1W4WPA1"/>
<evidence type="ECO:0000259" key="9">
    <source>
        <dbReference type="PROSITE" id="PS50102"/>
    </source>
</evidence>
<dbReference type="InParanoid" id="A0A1W4WPA1"/>
<accession>A0A1W4WPA1</accession>
<dbReference type="InterPro" id="IPR012677">
    <property type="entry name" value="Nucleotide-bd_a/b_plait_sf"/>
</dbReference>
<evidence type="ECO:0000256" key="6">
    <source>
        <dbReference type="ARBA" id="ARBA00023187"/>
    </source>
</evidence>
<dbReference type="GO" id="GO:0005654">
    <property type="term" value="C:nucleoplasm"/>
    <property type="evidence" value="ECO:0007669"/>
    <property type="project" value="TreeGrafter"/>
</dbReference>
<dbReference type="SMART" id="SM00360">
    <property type="entry name" value="RRM"/>
    <property type="match status" value="1"/>
</dbReference>
<gene>
    <name evidence="11" type="primary">LOC108737421</name>
</gene>
<evidence type="ECO:0000313" key="10">
    <source>
        <dbReference type="Proteomes" id="UP000192223"/>
    </source>
</evidence>
<sequence>MNEKQNLKEEKHHKQQEFCYTRPAYRASRRLTAVKVYTAAAESQHLFIYNVPKINLRAELKNLCSKYGQILLINVVPDYKTELFTECYHVQFDRIQAAKIAKRLIDNKSFYGQVLHVCYAPEYENIAETQAKLDQRRRDVLKRIENPNRLPFDQRTLGDDVNFMTISKSQLQKKRKYEDLGNGNASSDNNTEEFLKDFYSIYDNKSKKNKT</sequence>
<evidence type="ECO:0000256" key="1">
    <source>
        <dbReference type="ARBA" id="ARBA00006938"/>
    </source>
</evidence>
<dbReference type="STRING" id="224129.A0A1W4WPA1"/>
<dbReference type="InterPro" id="IPR035979">
    <property type="entry name" value="RBD_domain_sf"/>
</dbReference>
<feature type="domain" description="RRM" evidence="9">
    <location>
        <begin position="44"/>
        <end position="122"/>
    </location>
</feature>
<dbReference type="Gene3D" id="3.30.70.330">
    <property type="match status" value="1"/>
</dbReference>
<dbReference type="PROSITE" id="PS50102">
    <property type="entry name" value="RRM"/>
    <property type="match status" value="1"/>
</dbReference>
<dbReference type="OrthoDB" id="78358at2759"/>
<keyword evidence="6" id="KW-0508">mRNA splicing</keyword>
<organism evidence="10 11">
    <name type="scientific">Agrilus planipennis</name>
    <name type="common">Emerald ash borer</name>
    <name type="synonym">Agrilus marcopoli</name>
    <dbReference type="NCBI Taxonomy" id="224129"/>
    <lineage>
        <taxon>Eukaryota</taxon>
        <taxon>Metazoa</taxon>
        <taxon>Ecdysozoa</taxon>
        <taxon>Arthropoda</taxon>
        <taxon>Hexapoda</taxon>
        <taxon>Insecta</taxon>
        <taxon>Pterygota</taxon>
        <taxon>Neoptera</taxon>
        <taxon>Endopterygota</taxon>
        <taxon>Coleoptera</taxon>
        <taxon>Polyphaga</taxon>
        <taxon>Elateriformia</taxon>
        <taxon>Buprestoidea</taxon>
        <taxon>Buprestidae</taxon>
        <taxon>Agrilinae</taxon>
        <taxon>Agrilus</taxon>
    </lineage>
</organism>
<dbReference type="InterPro" id="IPR039599">
    <property type="entry name" value="RBM48"/>
</dbReference>
<evidence type="ECO:0000256" key="7">
    <source>
        <dbReference type="ARBA" id="ARBA00035004"/>
    </source>
</evidence>
<dbReference type="KEGG" id="apln:108737421"/>
<name>A0A1W4WPA1_AGRPL</name>
<evidence type="ECO:0000313" key="11">
    <source>
        <dbReference type="RefSeq" id="XP_018325754.1"/>
    </source>
</evidence>
<proteinExistence type="inferred from homology"/>
<evidence type="ECO:0000256" key="3">
    <source>
        <dbReference type="ARBA" id="ARBA00022664"/>
    </source>
</evidence>
<evidence type="ECO:0000256" key="5">
    <source>
        <dbReference type="ARBA" id="ARBA00022884"/>
    </source>
</evidence>